<keyword evidence="3" id="KW-1000">Mitochondrion outer membrane</keyword>
<protein>
    <recommendedName>
        <fullName evidence="7">Mitochondrial outer membrane transport complex Sam37/metaxin N-terminal domain-containing protein</fullName>
    </recommendedName>
</protein>
<dbReference type="InterPro" id="IPR050931">
    <property type="entry name" value="Mito_Protein_Transport_Metaxin"/>
</dbReference>
<keyword evidence="6" id="KW-0472">Membrane</keyword>
<dbReference type="GO" id="GO:0015031">
    <property type="term" value="P:protein transport"/>
    <property type="evidence" value="ECO:0007669"/>
    <property type="project" value="UniProtKB-KW"/>
</dbReference>
<evidence type="ECO:0000256" key="1">
    <source>
        <dbReference type="ARBA" id="ARBA00004294"/>
    </source>
</evidence>
<keyword evidence="4" id="KW-0653">Protein transport</keyword>
<dbReference type="EMBL" id="ML996092">
    <property type="protein sequence ID" value="KAF2148828.1"/>
    <property type="molecule type" value="Genomic_DNA"/>
</dbReference>
<evidence type="ECO:0000313" key="8">
    <source>
        <dbReference type="EMBL" id="KAF2148828.1"/>
    </source>
</evidence>
<dbReference type="GO" id="GO:0001401">
    <property type="term" value="C:SAM complex"/>
    <property type="evidence" value="ECO:0007669"/>
    <property type="project" value="InterPro"/>
</dbReference>
<reference evidence="8" key="1">
    <citation type="journal article" date="2020" name="Stud. Mycol.">
        <title>101 Dothideomycetes genomes: a test case for predicting lifestyles and emergence of pathogens.</title>
        <authorList>
            <person name="Haridas S."/>
            <person name="Albert R."/>
            <person name="Binder M."/>
            <person name="Bloem J."/>
            <person name="Labutti K."/>
            <person name="Salamov A."/>
            <person name="Andreopoulos B."/>
            <person name="Baker S."/>
            <person name="Barry K."/>
            <person name="Bills G."/>
            <person name="Bluhm B."/>
            <person name="Cannon C."/>
            <person name="Castanera R."/>
            <person name="Culley D."/>
            <person name="Daum C."/>
            <person name="Ezra D."/>
            <person name="Gonzalez J."/>
            <person name="Henrissat B."/>
            <person name="Kuo A."/>
            <person name="Liang C."/>
            <person name="Lipzen A."/>
            <person name="Lutzoni F."/>
            <person name="Magnuson J."/>
            <person name="Mondo S."/>
            <person name="Nolan M."/>
            <person name="Ohm R."/>
            <person name="Pangilinan J."/>
            <person name="Park H.-J."/>
            <person name="Ramirez L."/>
            <person name="Alfaro M."/>
            <person name="Sun H."/>
            <person name="Tritt A."/>
            <person name="Yoshinaga Y."/>
            <person name="Zwiers L.-H."/>
            <person name="Turgeon B."/>
            <person name="Goodwin S."/>
            <person name="Spatafora J."/>
            <person name="Crous P."/>
            <person name="Grigoriev I."/>
        </authorList>
    </citation>
    <scope>NUCLEOTIDE SEQUENCE</scope>
    <source>
        <strain evidence="8">CBS 260.36</strain>
    </source>
</reference>
<dbReference type="PANTHER" id="PTHR12289">
    <property type="entry name" value="METAXIN RELATED"/>
    <property type="match status" value="1"/>
</dbReference>
<dbReference type="GO" id="GO:0007005">
    <property type="term" value="P:mitochondrion organization"/>
    <property type="evidence" value="ECO:0007669"/>
    <property type="project" value="TreeGrafter"/>
</dbReference>
<name>A0A9P4MD47_9PEZI</name>
<proteinExistence type="predicted"/>
<accession>A0A9P4MD47</accession>
<dbReference type="AlphaFoldDB" id="A0A9P4MD47"/>
<evidence type="ECO:0000256" key="4">
    <source>
        <dbReference type="ARBA" id="ARBA00022927"/>
    </source>
</evidence>
<comment type="subcellular location">
    <subcellularLocation>
        <location evidence="1">Mitochondrion outer membrane</location>
    </subcellularLocation>
</comment>
<dbReference type="OrthoDB" id="5835136at2759"/>
<comment type="caution">
    <text evidence="8">The sequence shown here is derived from an EMBL/GenBank/DDBJ whole genome shotgun (WGS) entry which is preliminary data.</text>
</comment>
<keyword evidence="9" id="KW-1185">Reference proteome</keyword>
<gene>
    <name evidence="8" type="ORF">K461DRAFT_246961</name>
</gene>
<evidence type="ECO:0000313" key="9">
    <source>
        <dbReference type="Proteomes" id="UP000799439"/>
    </source>
</evidence>
<evidence type="ECO:0000256" key="2">
    <source>
        <dbReference type="ARBA" id="ARBA00022448"/>
    </source>
</evidence>
<evidence type="ECO:0000256" key="6">
    <source>
        <dbReference type="ARBA" id="ARBA00023136"/>
    </source>
</evidence>
<organism evidence="8 9">
    <name type="scientific">Myriangium duriaei CBS 260.36</name>
    <dbReference type="NCBI Taxonomy" id="1168546"/>
    <lineage>
        <taxon>Eukaryota</taxon>
        <taxon>Fungi</taxon>
        <taxon>Dikarya</taxon>
        <taxon>Ascomycota</taxon>
        <taxon>Pezizomycotina</taxon>
        <taxon>Dothideomycetes</taxon>
        <taxon>Dothideomycetidae</taxon>
        <taxon>Myriangiales</taxon>
        <taxon>Myriangiaceae</taxon>
        <taxon>Myriangium</taxon>
    </lineage>
</organism>
<feature type="domain" description="Mitochondrial outer membrane transport complex Sam37/metaxin N-terminal" evidence="7">
    <location>
        <begin position="20"/>
        <end position="132"/>
    </location>
</feature>
<evidence type="ECO:0000259" key="7">
    <source>
        <dbReference type="Pfam" id="PF10568"/>
    </source>
</evidence>
<sequence length="412" mass="46192">MLRLYVLGPAFGCASIDPQCNAAVALVRAWEKRTGGQWQLVCAAEEFDRLPLLETEGKRIYGFRDIARYLNDGGEKRKAEHISIEAFVESHGQTLLDIAYYVSYENYRARTRPAFTKVLPWYANYIIPPRRRAAARDRTRHLGISGIDMDDVHESVLDDKPPENLSMAERRYRDEDKTERRARTLLGRKRTVQSMLRRPEHSGAFKLKNLADNFYEPLAAMLEDEKGLEEDGRPTTAACLVYGYLTLLGNRTLPQSWAADIMVTHYKSLATFVDDMASRLDMRVDAAIAESLFSGGNKQRTAAGGLPWTSAPAVAFGDKLSFCGHALLRQLPFLPEPMPVKQSPNQVARRSVVKDHLPQVMFSSAVSVALTGWIVYRLGFWPQGQAEHIFGRRRLSDFGAAGAALSVLGNLQ</sequence>
<dbReference type="PANTHER" id="PTHR12289:SF41">
    <property type="entry name" value="FAILED AXON CONNECTIONS-RELATED"/>
    <property type="match status" value="1"/>
</dbReference>
<dbReference type="Pfam" id="PF10568">
    <property type="entry name" value="Tom37"/>
    <property type="match status" value="1"/>
</dbReference>
<keyword evidence="2" id="KW-0813">Transport</keyword>
<dbReference type="InterPro" id="IPR019564">
    <property type="entry name" value="Sam37/metaxin_N"/>
</dbReference>
<keyword evidence="5" id="KW-0496">Mitochondrion</keyword>
<evidence type="ECO:0000256" key="5">
    <source>
        <dbReference type="ARBA" id="ARBA00023128"/>
    </source>
</evidence>
<evidence type="ECO:0000256" key="3">
    <source>
        <dbReference type="ARBA" id="ARBA00022787"/>
    </source>
</evidence>
<dbReference type="Proteomes" id="UP000799439">
    <property type="component" value="Unassembled WGS sequence"/>
</dbReference>